<dbReference type="Proteomes" id="UP000606730">
    <property type="component" value="Unassembled WGS sequence"/>
</dbReference>
<organism evidence="1 2">
    <name type="scientific">Actibacterium pelagium</name>
    <dbReference type="NCBI Taxonomy" id="2029103"/>
    <lineage>
        <taxon>Bacteria</taxon>
        <taxon>Pseudomonadati</taxon>
        <taxon>Pseudomonadota</taxon>
        <taxon>Alphaproteobacteria</taxon>
        <taxon>Rhodobacterales</taxon>
        <taxon>Roseobacteraceae</taxon>
        <taxon>Actibacterium</taxon>
    </lineage>
</organism>
<evidence type="ECO:0000313" key="1">
    <source>
        <dbReference type="EMBL" id="GGE47406.1"/>
    </source>
</evidence>
<dbReference type="RefSeq" id="WP_188720446.1">
    <property type="nucleotide sequence ID" value="NZ_BMKN01000001.1"/>
</dbReference>
<keyword evidence="2" id="KW-1185">Reference proteome</keyword>
<keyword evidence="1" id="KW-0132">Cell division</keyword>
<name>A0A917AGT0_9RHOB</name>
<protein>
    <submittedName>
        <fullName evidence="1">Cell division protein FtsL</fullName>
    </submittedName>
</protein>
<keyword evidence="1" id="KW-0131">Cell cycle</keyword>
<reference evidence="1" key="2">
    <citation type="submission" date="2020-09" db="EMBL/GenBank/DDBJ databases">
        <authorList>
            <person name="Sun Q."/>
            <person name="Zhou Y."/>
        </authorList>
    </citation>
    <scope>NUCLEOTIDE SEQUENCE</scope>
    <source>
        <strain evidence="1">CGMCC 1.16012</strain>
    </source>
</reference>
<comment type="caution">
    <text evidence="1">The sequence shown here is derived from an EMBL/GenBank/DDBJ whole genome shotgun (WGS) entry which is preliminary data.</text>
</comment>
<gene>
    <name evidence="1" type="ORF">GCM10011517_14010</name>
</gene>
<sequence length="115" mass="13174">MRSLFFVLSALSVMALAFWVYQENHRTREALAQTKDLQGEIGQMRETLGVLRAEWAYLNRPDRLRELAAINYDRLGLVPLRPEQFQRVSNVSYPAPDLPPIMVPIDVMSTQEGAQ</sequence>
<evidence type="ECO:0000313" key="2">
    <source>
        <dbReference type="Proteomes" id="UP000606730"/>
    </source>
</evidence>
<dbReference type="AlphaFoldDB" id="A0A917AGT0"/>
<proteinExistence type="predicted"/>
<accession>A0A917AGT0</accession>
<dbReference type="EMBL" id="BMKN01000001">
    <property type="protein sequence ID" value="GGE47406.1"/>
    <property type="molecule type" value="Genomic_DNA"/>
</dbReference>
<dbReference type="GO" id="GO:0051301">
    <property type="term" value="P:cell division"/>
    <property type="evidence" value="ECO:0007669"/>
    <property type="project" value="UniProtKB-KW"/>
</dbReference>
<reference evidence="1" key="1">
    <citation type="journal article" date="2014" name="Int. J. Syst. Evol. Microbiol.">
        <title>Complete genome sequence of Corynebacterium casei LMG S-19264T (=DSM 44701T), isolated from a smear-ripened cheese.</title>
        <authorList>
            <consortium name="US DOE Joint Genome Institute (JGI-PGF)"/>
            <person name="Walter F."/>
            <person name="Albersmeier A."/>
            <person name="Kalinowski J."/>
            <person name="Ruckert C."/>
        </authorList>
    </citation>
    <scope>NUCLEOTIDE SEQUENCE</scope>
    <source>
        <strain evidence="1">CGMCC 1.16012</strain>
    </source>
</reference>